<keyword evidence="2" id="KW-0808">Transferase</keyword>
<evidence type="ECO:0000259" key="3">
    <source>
        <dbReference type="Pfam" id="PF00195"/>
    </source>
</evidence>
<comment type="caution">
    <text evidence="5">The sequence shown here is derived from an EMBL/GenBank/DDBJ whole genome shotgun (WGS) entry which is preliminary data.</text>
</comment>
<gene>
    <name evidence="5" type="ORF">GCM10009846_29850</name>
</gene>
<accession>A0ABN3AY87</accession>
<dbReference type="CDD" id="cd00831">
    <property type="entry name" value="CHS_like"/>
    <property type="match status" value="1"/>
</dbReference>
<evidence type="ECO:0000259" key="4">
    <source>
        <dbReference type="Pfam" id="PF02797"/>
    </source>
</evidence>
<dbReference type="PANTHER" id="PTHR11877">
    <property type="entry name" value="HYDROXYMETHYLGLUTARYL-COA SYNTHASE"/>
    <property type="match status" value="1"/>
</dbReference>
<protein>
    <submittedName>
        <fullName evidence="5">Type III polyketide synthase</fullName>
    </submittedName>
</protein>
<evidence type="ECO:0000313" key="6">
    <source>
        <dbReference type="Proteomes" id="UP001501599"/>
    </source>
</evidence>
<reference evidence="5 6" key="1">
    <citation type="journal article" date="2019" name="Int. J. Syst. Evol. Microbiol.">
        <title>The Global Catalogue of Microorganisms (GCM) 10K type strain sequencing project: providing services to taxonomists for standard genome sequencing and annotation.</title>
        <authorList>
            <consortium name="The Broad Institute Genomics Platform"/>
            <consortium name="The Broad Institute Genome Sequencing Center for Infectious Disease"/>
            <person name="Wu L."/>
            <person name="Ma J."/>
        </authorList>
    </citation>
    <scope>NUCLEOTIDE SEQUENCE [LARGE SCALE GENOMIC DNA]</scope>
    <source>
        <strain evidence="5 6">JCM 16026</strain>
    </source>
</reference>
<dbReference type="Pfam" id="PF00195">
    <property type="entry name" value="Chal_sti_synt_N"/>
    <property type="match status" value="1"/>
</dbReference>
<dbReference type="Pfam" id="PF02797">
    <property type="entry name" value="Chal_sti_synt_C"/>
    <property type="match status" value="1"/>
</dbReference>
<organism evidence="5 6">
    <name type="scientific">Agrococcus versicolor</name>
    <dbReference type="NCBI Taxonomy" id="501482"/>
    <lineage>
        <taxon>Bacteria</taxon>
        <taxon>Bacillati</taxon>
        <taxon>Actinomycetota</taxon>
        <taxon>Actinomycetes</taxon>
        <taxon>Micrococcales</taxon>
        <taxon>Microbacteriaceae</taxon>
        <taxon>Agrococcus</taxon>
    </lineage>
</organism>
<keyword evidence="6" id="KW-1185">Reference proteome</keyword>
<dbReference type="PIRSF" id="PIRSF000451">
    <property type="entry name" value="PKS_III"/>
    <property type="match status" value="1"/>
</dbReference>
<feature type="domain" description="Chalcone/stilbene synthase N-terminal" evidence="3">
    <location>
        <begin position="7"/>
        <end position="218"/>
    </location>
</feature>
<evidence type="ECO:0000256" key="2">
    <source>
        <dbReference type="ARBA" id="ARBA00022679"/>
    </source>
</evidence>
<sequence>MPTTAPAIVAIGTAVPPTTLEQTVARDLIAAQPGLTPLGRRLVGAAFDGSAIATRSVVLDELVDRTDSPFLDAETGTLRSPSTRVRNDRYAERAPELALEAARAALRDGGLEPEAVTHVVTASCTGFFAPGLDHILVRDLGLPTPTPRLHVGFMGCYAAFPALRAADAICRADPSAVVLVVCVELCSLHLRSSSDPDTIVASSVFADGAGAALVTAQPSPRGLRIDALASAIAPSSEEEMAWTIGDEGFEMVLSGAVPRLIGHHVVEAIAPLEGQRDAAAWPAVAGWAIHPGGRSILDTVQRTLELDDGQLADSRAVLAERGNMSSATVLHILERQLRSRAHGEQVCAMAFGPGLTMESALLTMQVAG</sequence>
<name>A0ABN3AY87_9MICO</name>
<dbReference type="InterPro" id="IPR001099">
    <property type="entry name" value="Chalcone/stilbene_synt_N"/>
</dbReference>
<dbReference type="RefSeq" id="WP_344344882.1">
    <property type="nucleotide sequence ID" value="NZ_BAAAQT010000008.1"/>
</dbReference>
<dbReference type="InterPro" id="IPR016039">
    <property type="entry name" value="Thiolase-like"/>
</dbReference>
<dbReference type="SUPFAM" id="SSF53901">
    <property type="entry name" value="Thiolase-like"/>
    <property type="match status" value="2"/>
</dbReference>
<dbReference type="InterPro" id="IPR011141">
    <property type="entry name" value="Polyketide_synthase_type-III"/>
</dbReference>
<evidence type="ECO:0000313" key="5">
    <source>
        <dbReference type="EMBL" id="GAA2176356.1"/>
    </source>
</evidence>
<dbReference type="Gene3D" id="3.40.47.10">
    <property type="match status" value="2"/>
</dbReference>
<dbReference type="EMBL" id="BAAAQT010000008">
    <property type="protein sequence ID" value="GAA2176356.1"/>
    <property type="molecule type" value="Genomic_DNA"/>
</dbReference>
<feature type="domain" description="Chalcone/stilbene synthase C-terminal" evidence="4">
    <location>
        <begin position="230"/>
        <end position="362"/>
    </location>
</feature>
<dbReference type="InterPro" id="IPR012328">
    <property type="entry name" value="Chalcone/stilbene_synt_C"/>
</dbReference>
<proteinExistence type="inferred from homology"/>
<comment type="similarity">
    <text evidence="1">Belongs to the thiolase-like superfamily. Chalcone/stilbene synthases family.</text>
</comment>
<evidence type="ECO:0000256" key="1">
    <source>
        <dbReference type="ARBA" id="ARBA00005531"/>
    </source>
</evidence>
<dbReference type="Proteomes" id="UP001501599">
    <property type="component" value="Unassembled WGS sequence"/>
</dbReference>
<dbReference type="PANTHER" id="PTHR11877:SF46">
    <property type="entry name" value="TYPE III POLYKETIDE SYNTHASE A"/>
    <property type="match status" value="1"/>
</dbReference>